<keyword evidence="2" id="KW-0328">Glycosyltransferase</keyword>
<keyword evidence="1 2" id="KW-0808">Transferase</keyword>
<dbReference type="InterPro" id="IPR027791">
    <property type="entry name" value="Galactosyl_T_C"/>
</dbReference>
<gene>
    <name evidence="4" type="ORF">MGAL_10B044065</name>
</gene>
<dbReference type="Gene3D" id="3.90.550.10">
    <property type="entry name" value="Spore Coat Polysaccharide Biosynthesis Protein SpsA, Chain A"/>
    <property type="match status" value="2"/>
</dbReference>
<accession>A0A8B6EZ58</accession>
<evidence type="ECO:0000313" key="4">
    <source>
        <dbReference type="EMBL" id="VDI41411.1"/>
    </source>
</evidence>
<dbReference type="OrthoDB" id="10016069at2759"/>
<evidence type="ECO:0000256" key="1">
    <source>
        <dbReference type="ARBA" id="ARBA00022679"/>
    </source>
</evidence>
<evidence type="ECO:0000259" key="3">
    <source>
        <dbReference type="Pfam" id="PF02709"/>
    </source>
</evidence>
<dbReference type="PRINTS" id="PR02050">
    <property type="entry name" value="B14GALTRFASE"/>
</dbReference>
<dbReference type="AlphaFoldDB" id="A0A8B6EZ58"/>
<keyword evidence="2" id="KW-0735">Signal-anchor</keyword>
<keyword evidence="5" id="KW-1185">Reference proteome</keyword>
<protein>
    <recommendedName>
        <fullName evidence="2">Beta-1,4-galactosyltransferase</fullName>
        <ecNumber evidence="2">2.4.1.-</ecNumber>
    </recommendedName>
</protein>
<comment type="function">
    <text evidence="2">Catalyses the transfer of galactose onto proteins or lipids.</text>
</comment>
<comment type="pathway">
    <text evidence="2">Protein modification; protein glycosylation.</text>
</comment>
<sequence>MECGMRMDGIARKDVLMFMFLLLLFLIMIQMAFNLSVQQASFTIMSKWVQVSEQLHPSSSRLAQLQPAITLRIPKGSPSAASFPIEKSTQSVIKSDNNVTYVCSKNVINVTNKDCLPLCPVISDKLVGALATYSDSPTYSDLDRLYPWVQDGGRGKPSDCYPRHRVAIIIPYRNRESQLRTFLYNIHPILYRQELPFPRIFGGVTSLTVEQFQKVNGFPNRYFGWGGEDDDMWKRIHNAGYKVIRNAREIARYKMIKHGKDEGNNRNPVRFKMLKYSDKYFKTDGINRLTYKVLKIEFNHLFTRVLVDIDEKEVIAEIKKS</sequence>
<comment type="similarity">
    <text evidence="2">Belongs to the glycosyltransferase 7 family.</text>
</comment>
<name>A0A8B6EZ58_MYTGA</name>
<reference evidence="4" key="1">
    <citation type="submission" date="2018-11" db="EMBL/GenBank/DDBJ databases">
        <authorList>
            <person name="Alioto T."/>
            <person name="Alioto T."/>
        </authorList>
    </citation>
    <scope>NUCLEOTIDE SEQUENCE</scope>
</reference>
<dbReference type="UniPathway" id="UPA00378"/>
<dbReference type="InterPro" id="IPR003859">
    <property type="entry name" value="Galactosyl_T"/>
</dbReference>
<dbReference type="GO" id="GO:0005975">
    <property type="term" value="P:carbohydrate metabolic process"/>
    <property type="evidence" value="ECO:0007669"/>
    <property type="project" value="InterPro"/>
</dbReference>
<dbReference type="Pfam" id="PF02709">
    <property type="entry name" value="Glyco_transf_7C"/>
    <property type="match status" value="1"/>
</dbReference>
<keyword evidence="2" id="KW-0325">Glycoprotein</keyword>
<evidence type="ECO:0000313" key="5">
    <source>
        <dbReference type="Proteomes" id="UP000596742"/>
    </source>
</evidence>
<dbReference type="PANTHER" id="PTHR19300:SF57">
    <property type="entry name" value="BETA-1,4-N-ACETYLGALACTOSAMINYLTRANSFERASE"/>
    <property type="match status" value="1"/>
</dbReference>
<organism evidence="4 5">
    <name type="scientific">Mytilus galloprovincialis</name>
    <name type="common">Mediterranean mussel</name>
    <dbReference type="NCBI Taxonomy" id="29158"/>
    <lineage>
        <taxon>Eukaryota</taxon>
        <taxon>Metazoa</taxon>
        <taxon>Spiralia</taxon>
        <taxon>Lophotrochozoa</taxon>
        <taxon>Mollusca</taxon>
        <taxon>Bivalvia</taxon>
        <taxon>Autobranchia</taxon>
        <taxon>Pteriomorphia</taxon>
        <taxon>Mytilida</taxon>
        <taxon>Mytiloidea</taxon>
        <taxon>Mytilidae</taxon>
        <taxon>Mytilinae</taxon>
        <taxon>Mytilus</taxon>
    </lineage>
</organism>
<keyword evidence="2" id="KW-0812">Transmembrane</keyword>
<dbReference type="GO" id="GO:0008378">
    <property type="term" value="F:galactosyltransferase activity"/>
    <property type="evidence" value="ECO:0007669"/>
    <property type="project" value="TreeGrafter"/>
</dbReference>
<evidence type="ECO:0000256" key="2">
    <source>
        <dbReference type="RuleBase" id="RU368121"/>
    </source>
</evidence>
<feature type="domain" description="Galactosyltransferase C-terminal" evidence="3">
    <location>
        <begin position="193"/>
        <end position="258"/>
    </location>
</feature>
<comment type="caution">
    <text evidence="4">The sequence shown here is derived from an EMBL/GenBank/DDBJ whole genome shotgun (WGS) entry which is preliminary data.</text>
</comment>
<dbReference type="EMBL" id="UYJE01005897">
    <property type="protein sequence ID" value="VDI41411.1"/>
    <property type="molecule type" value="Genomic_DNA"/>
</dbReference>
<proteinExistence type="inferred from homology"/>
<dbReference type="GO" id="GO:0005794">
    <property type="term" value="C:Golgi apparatus"/>
    <property type="evidence" value="ECO:0007669"/>
    <property type="project" value="TreeGrafter"/>
</dbReference>
<dbReference type="PANTHER" id="PTHR19300">
    <property type="entry name" value="BETA-1,4-GALACTOSYLTRANSFERASE"/>
    <property type="match status" value="1"/>
</dbReference>
<dbReference type="InterPro" id="IPR029044">
    <property type="entry name" value="Nucleotide-diphossugar_trans"/>
</dbReference>
<dbReference type="Proteomes" id="UP000596742">
    <property type="component" value="Unassembled WGS sequence"/>
</dbReference>
<dbReference type="EC" id="2.4.1.-" evidence="2"/>
<dbReference type="SUPFAM" id="SSF53448">
    <property type="entry name" value="Nucleotide-diphospho-sugar transferases"/>
    <property type="match status" value="2"/>
</dbReference>